<protein>
    <recommendedName>
        <fullName evidence="1">GAF domain-containing protein</fullName>
    </recommendedName>
</protein>
<evidence type="ECO:0000259" key="1">
    <source>
        <dbReference type="SMART" id="SM00065"/>
    </source>
</evidence>
<dbReference type="Pfam" id="PF01590">
    <property type="entry name" value="GAF"/>
    <property type="match status" value="1"/>
</dbReference>
<sequence length="190" mass="21935">MQQPERKIFLKEFTAISHAISTYSDINLLNDHLVEMMCKSFNVKGSSIFLYDDREKQLFCVSSYGLSESYLSKGPIYVDERFSEFETGKPVFFSDFREDPRIQYPEEAIKEGIVSMLSVPIKSHKAVIGLIKIYNHEPWILNQEDLNSMCVLAEHLGLVIEYNGLKNFLDQVKVAMESLPLRMLKDINLI</sequence>
<name>A0A9W6L936_9BACT</name>
<proteinExistence type="predicted"/>
<dbReference type="SMART" id="SM00065">
    <property type="entry name" value="GAF"/>
    <property type="match status" value="1"/>
</dbReference>
<dbReference type="RefSeq" id="WP_281796573.1">
    <property type="nucleotide sequence ID" value="NZ_BSDR01000001.1"/>
</dbReference>
<dbReference type="Proteomes" id="UP001144372">
    <property type="component" value="Unassembled WGS sequence"/>
</dbReference>
<organism evidence="2 3">
    <name type="scientific">Desulforhabdus amnigena</name>
    <dbReference type="NCBI Taxonomy" id="40218"/>
    <lineage>
        <taxon>Bacteria</taxon>
        <taxon>Pseudomonadati</taxon>
        <taxon>Thermodesulfobacteriota</taxon>
        <taxon>Syntrophobacteria</taxon>
        <taxon>Syntrophobacterales</taxon>
        <taxon>Syntrophobacteraceae</taxon>
        <taxon>Desulforhabdus</taxon>
    </lineage>
</organism>
<dbReference type="InterPro" id="IPR003018">
    <property type="entry name" value="GAF"/>
</dbReference>
<keyword evidence="3" id="KW-1185">Reference proteome</keyword>
<dbReference type="EMBL" id="BSDR01000001">
    <property type="protein sequence ID" value="GLI36283.1"/>
    <property type="molecule type" value="Genomic_DNA"/>
</dbReference>
<dbReference type="InterPro" id="IPR029016">
    <property type="entry name" value="GAF-like_dom_sf"/>
</dbReference>
<comment type="caution">
    <text evidence="2">The sequence shown here is derived from an EMBL/GenBank/DDBJ whole genome shotgun (WGS) entry which is preliminary data.</text>
</comment>
<evidence type="ECO:0000313" key="2">
    <source>
        <dbReference type="EMBL" id="GLI36283.1"/>
    </source>
</evidence>
<dbReference type="AlphaFoldDB" id="A0A9W6L936"/>
<dbReference type="SUPFAM" id="SSF55781">
    <property type="entry name" value="GAF domain-like"/>
    <property type="match status" value="1"/>
</dbReference>
<dbReference type="Gene3D" id="3.30.450.40">
    <property type="match status" value="1"/>
</dbReference>
<evidence type="ECO:0000313" key="3">
    <source>
        <dbReference type="Proteomes" id="UP001144372"/>
    </source>
</evidence>
<gene>
    <name evidence="2" type="ORF">DAMNIGENAA_37160</name>
</gene>
<reference evidence="2" key="1">
    <citation type="submission" date="2022-12" db="EMBL/GenBank/DDBJ databases">
        <title>Reference genome sequencing for broad-spectrum identification of bacterial and archaeal isolates by mass spectrometry.</title>
        <authorList>
            <person name="Sekiguchi Y."/>
            <person name="Tourlousse D.M."/>
        </authorList>
    </citation>
    <scope>NUCLEOTIDE SEQUENCE</scope>
    <source>
        <strain evidence="2">ASRB1</strain>
    </source>
</reference>
<feature type="domain" description="GAF" evidence="1">
    <location>
        <begin position="25"/>
        <end position="170"/>
    </location>
</feature>
<accession>A0A9W6L936</accession>